<proteinExistence type="predicted"/>
<dbReference type="RefSeq" id="WP_038675825.1">
    <property type="nucleotide sequence ID" value="NZ_BJMC01000016.1"/>
</dbReference>
<dbReference type="SUPFAM" id="SSF51735">
    <property type="entry name" value="NAD(P)-binding Rossmann-fold domains"/>
    <property type="match status" value="1"/>
</dbReference>
<keyword evidence="4" id="KW-1185">Reference proteome</keyword>
<dbReference type="GO" id="GO:0008839">
    <property type="term" value="F:4-hydroxy-tetrahydrodipicolinate reductase"/>
    <property type="evidence" value="ECO:0007669"/>
    <property type="project" value="InterPro"/>
</dbReference>
<evidence type="ECO:0000256" key="1">
    <source>
        <dbReference type="ARBA" id="ARBA00022857"/>
    </source>
</evidence>
<dbReference type="eggNOG" id="COG3804">
    <property type="taxonomic scope" value="Bacteria"/>
</dbReference>
<evidence type="ECO:0000313" key="3">
    <source>
        <dbReference type="EMBL" id="AIY15617.1"/>
    </source>
</evidence>
<keyword evidence="1" id="KW-0521">NADP</keyword>
<accession>A0A0A1DGB1</accession>
<keyword evidence="2" id="KW-0560">Oxidoreductase</keyword>
<evidence type="ECO:0000313" key="4">
    <source>
        <dbReference type="Proteomes" id="UP000030300"/>
    </source>
</evidence>
<dbReference type="Gene3D" id="3.40.50.720">
    <property type="entry name" value="NAD(P)-binding Rossmann-like Domain"/>
    <property type="match status" value="1"/>
</dbReference>
<dbReference type="STRING" id="2045.KR76_00390"/>
<evidence type="ECO:0000256" key="2">
    <source>
        <dbReference type="ARBA" id="ARBA00023002"/>
    </source>
</evidence>
<dbReference type="HOGENOM" id="CLU_050509_0_0_11"/>
<name>A0A0A1DGB1_NOCSI</name>
<dbReference type="InterPro" id="IPR036291">
    <property type="entry name" value="NAD(P)-bd_dom_sf"/>
</dbReference>
<protein>
    <submittedName>
        <fullName evidence="3">Uncharacterized protein</fullName>
    </submittedName>
</protein>
<dbReference type="CDD" id="cd24146">
    <property type="entry name" value="nat-AmDH_N_like"/>
    <property type="match status" value="1"/>
</dbReference>
<dbReference type="InterPro" id="IPR000846">
    <property type="entry name" value="DapB_N"/>
</dbReference>
<dbReference type="GeneID" id="96607466"/>
<dbReference type="EMBL" id="CP009896">
    <property type="protein sequence ID" value="AIY15617.1"/>
    <property type="molecule type" value="Genomic_DNA"/>
</dbReference>
<sequence>MTYRVVQWATGAMGKAALRSMIDHPGVDVVGVYVYGAGKVGRDAGELANRAPTGVLATNDVDEILALKADVVVHAGRLGPYGSHDDDLVRILASGSNVISINGYSHPEHWGGERLARLQKACQEGGSSLMGAGLNPGFIAEQVATVATSVCLSVDHIEIVEAADASEVRNPAYLFDALGFGADPASVDPNDLSWGPVSSLNGMYEETLSAVAHRLGMTLDRVESDHVVHATARDLEVPAGVIPAGTIGHTNWRWHAIVDGERRLTMSIHWYVDRSHLDDAEPPLWRVDVTGHPGVRIAIDMVKHPDDLSRMGAEQYGLAGQVINGLPFVVAAEPGVLTRPLATPFRADYA</sequence>
<dbReference type="OrthoDB" id="4759936at2"/>
<organism evidence="3 4">
    <name type="scientific">Nocardioides simplex</name>
    <name type="common">Arthrobacter simplex</name>
    <dbReference type="NCBI Taxonomy" id="2045"/>
    <lineage>
        <taxon>Bacteria</taxon>
        <taxon>Bacillati</taxon>
        <taxon>Actinomycetota</taxon>
        <taxon>Actinomycetes</taxon>
        <taxon>Propionibacteriales</taxon>
        <taxon>Nocardioidaceae</taxon>
        <taxon>Pimelobacter</taxon>
    </lineage>
</organism>
<gene>
    <name evidence="3" type="ORF">KR76_00390</name>
</gene>
<reference evidence="3 4" key="1">
    <citation type="journal article" date="2015" name="Genome Announc.">
        <title>Complete Genome Sequence of Steroid-Transforming Nocardioides simplex VKM Ac-2033D.</title>
        <authorList>
            <person name="Shtratnikova V.Y."/>
            <person name="Schelkunov M.I."/>
            <person name="Pekov Y.A."/>
            <person name="Fokina V.V."/>
            <person name="Logacheva M.D."/>
            <person name="Sokolov S.L."/>
            <person name="Bragin E.Y."/>
            <person name="Ashapkin V.V."/>
            <person name="Donova M.V."/>
        </authorList>
    </citation>
    <scope>NUCLEOTIDE SEQUENCE [LARGE SCALE GENOMIC DNA]</scope>
    <source>
        <strain evidence="3 4">VKM Ac-2033D</strain>
    </source>
</reference>
<dbReference type="AlphaFoldDB" id="A0A0A1DGB1"/>
<dbReference type="GO" id="GO:0009089">
    <property type="term" value="P:lysine biosynthetic process via diaminopimelate"/>
    <property type="evidence" value="ECO:0007669"/>
    <property type="project" value="InterPro"/>
</dbReference>
<dbReference type="Pfam" id="PF01113">
    <property type="entry name" value="DapB_N"/>
    <property type="match status" value="1"/>
</dbReference>
<dbReference type="Proteomes" id="UP000030300">
    <property type="component" value="Chromosome"/>
</dbReference>
<dbReference type="KEGG" id="psim:KR76_00390"/>